<dbReference type="InterPro" id="IPR048285">
    <property type="entry name" value="Integrin_alpha_Ig-like_2"/>
</dbReference>
<dbReference type="Gene3D" id="1.20.5.930">
    <property type="entry name" value="Bicelle-embedded integrin alpha(iib) transmembrane segment"/>
    <property type="match status" value="1"/>
</dbReference>
<organism evidence="17 18">
    <name type="scientific">Owenia fusiformis</name>
    <name type="common">Polychaete worm</name>
    <dbReference type="NCBI Taxonomy" id="6347"/>
    <lineage>
        <taxon>Eukaryota</taxon>
        <taxon>Metazoa</taxon>
        <taxon>Spiralia</taxon>
        <taxon>Lophotrochozoa</taxon>
        <taxon>Annelida</taxon>
        <taxon>Polychaeta</taxon>
        <taxon>Sedentaria</taxon>
        <taxon>Canalipalpata</taxon>
        <taxon>Sabellida</taxon>
        <taxon>Oweniida</taxon>
        <taxon>Oweniidae</taxon>
        <taxon>Owenia</taxon>
    </lineage>
</organism>
<dbReference type="OrthoDB" id="5317514at2759"/>
<keyword evidence="11" id="KW-0325">Glycoprotein</keyword>
<dbReference type="SUPFAM" id="SSF69179">
    <property type="entry name" value="Integrin domains"/>
    <property type="match status" value="3"/>
</dbReference>
<evidence type="ECO:0000256" key="7">
    <source>
        <dbReference type="ARBA" id="ARBA00022989"/>
    </source>
</evidence>
<dbReference type="Proteomes" id="UP000749559">
    <property type="component" value="Unassembled WGS sequence"/>
</dbReference>
<evidence type="ECO:0000256" key="9">
    <source>
        <dbReference type="ARBA" id="ARBA00023136"/>
    </source>
</evidence>
<keyword evidence="6 13" id="KW-0130">Cell adhesion</keyword>
<dbReference type="Pfam" id="PF20805">
    <property type="entry name" value="Integrin_A_Ig_2"/>
    <property type="match status" value="1"/>
</dbReference>
<keyword evidence="9 13" id="KW-0472">Membrane</keyword>
<keyword evidence="4" id="KW-0732">Signal</keyword>
<dbReference type="PANTHER" id="PTHR23220">
    <property type="entry name" value="INTEGRIN ALPHA"/>
    <property type="match status" value="1"/>
</dbReference>
<keyword evidence="8 13" id="KW-0401">Integrin</keyword>
<dbReference type="Gene3D" id="2.60.40.1530">
    <property type="entry name" value="ntegrin, alpha v. Chain A, domain 4"/>
    <property type="match status" value="1"/>
</dbReference>
<dbReference type="AlphaFoldDB" id="A0A8S4P424"/>
<comment type="caution">
    <text evidence="17">The sequence shown here is derived from an EMBL/GenBank/DDBJ whole genome shotgun (WGS) entry which is preliminary data.</text>
</comment>
<dbReference type="GO" id="GO:0009897">
    <property type="term" value="C:external side of plasma membrane"/>
    <property type="evidence" value="ECO:0007669"/>
    <property type="project" value="TreeGrafter"/>
</dbReference>
<dbReference type="FunFam" id="1.20.5.930:FF:000005">
    <property type="entry name" value="Integrin, alpha 10"/>
    <property type="match status" value="1"/>
</dbReference>
<evidence type="ECO:0000256" key="12">
    <source>
        <dbReference type="PROSITE-ProRule" id="PRU00803"/>
    </source>
</evidence>
<evidence type="ECO:0000313" key="17">
    <source>
        <dbReference type="EMBL" id="CAH1788995.1"/>
    </source>
</evidence>
<dbReference type="GO" id="GO:0007229">
    <property type="term" value="P:integrin-mediated signaling pathway"/>
    <property type="evidence" value="ECO:0007669"/>
    <property type="project" value="UniProtKB-KW"/>
</dbReference>
<feature type="transmembrane region" description="Helical" evidence="13">
    <location>
        <begin position="1049"/>
        <end position="1073"/>
    </location>
</feature>
<dbReference type="Gene3D" id="2.60.40.1510">
    <property type="entry name" value="ntegrin, alpha v. Chain A, domain 3"/>
    <property type="match status" value="1"/>
</dbReference>
<dbReference type="PROSITE" id="PS00242">
    <property type="entry name" value="INTEGRIN_ALPHA"/>
    <property type="match status" value="1"/>
</dbReference>
<dbReference type="InterPro" id="IPR013519">
    <property type="entry name" value="Int_alpha_beta-p"/>
</dbReference>
<dbReference type="InterPro" id="IPR028994">
    <property type="entry name" value="Integrin_alpha_N"/>
</dbReference>
<evidence type="ECO:0000256" key="11">
    <source>
        <dbReference type="ARBA" id="ARBA00023180"/>
    </source>
</evidence>
<evidence type="ECO:0000256" key="2">
    <source>
        <dbReference type="ARBA" id="ARBA00008054"/>
    </source>
</evidence>
<dbReference type="GO" id="GO:0008305">
    <property type="term" value="C:integrin complex"/>
    <property type="evidence" value="ECO:0007669"/>
    <property type="project" value="InterPro"/>
</dbReference>
<evidence type="ECO:0000259" key="14">
    <source>
        <dbReference type="Pfam" id="PF08441"/>
    </source>
</evidence>
<dbReference type="Gene3D" id="2.60.40.1460">
    <property type="entry name" value="Integrin domains. Chain A, domain 2"/>
    <property type="match status" value="1"/>
</dbReference>
<accession>A0A8S4P424</accession>
<keyword evidence="5" id="KW-0677">Repeat</keyword>
<sequence>MAVKKGWAIALINLCFSTVILSFNLDPRLPIVKRGPSGSYFGFSLAQHTVVESSSERNVFLVGAPRATLSTSNIEKPGVVYICPVSTGLGDCNELQFATAYNKYAGEDKANQWMGVTVRSQGKGKAIACAHRLVSGLPLNRYAQGICYTMYNSLDEEDPIMPCSGLPTTLGHEQYGYCQAGTSAALEEDGDLLIGIPGPYHWTGGAAKKDLANEFTSTWYRSRMLSNKNKPLPPVSLYSYAGMSVAVAEFTEGKKTYLAGAPRSKDKGEVLLFHTNDTDDGLDIFNADDILQGELFSSLFGYDILPVDLNNDGKKDLIVSAPFYHAKGVGGVIYIYENDGSGINTNSKRKMIKSRKMPEKECMELNCEHARFGFSLAHVGDLNYDDFQDVAVGAPYEGRGVVYIFQGSRDGIKEEYVQRIEASDLITNSQLKSFGYSLSGGIDMDNNAYPDLVVGAYESNAAVILLSRPVIQIHSTVGSSPELIDPSITTCEGTSRDLLCFDVIAKFRFTAKPEDKFTERYAINYKIEAERFTGKRFVRVFFKNSPNPNDEDKNYYAEGRVQLYAQSNPSMKEIKQKVFVKKSNRDFLNPIQFKLTVELEENIPPPINPSNPNMPNLNQYPILDQSTSEVTFPVDFLKNCGEDQTCTSNQEVRAFFKDLEPDEDDSTVSVLSIGVRKELEVRVLLTNNGEDAHESTLTVTIPEKLSYIGTNKEGKKYGCDRVEMTTVVCENMGNPLKNGVEEALTLRFNPLALTPTPEPLEIHVQVNTTSKEIDVSDNSVILKLRAIVKAEMEVTASSDPEQVLYGGEVVGESAIRYEDEIGQPVTHTFQVLNKGSGTVPRSKLVIEWPYEVYNTHFPQGKHLLYIMQEPSVTNAKCTIDPKYVNPLGIELRVDRNVNEVGSNPGTTVEVDGATEAPYEVDTTEAQNLRRKKREAKYETVVKAKEISVGQQKIRRVDMVCNSTAKCFKIFCDLNLLRAQDSAVIRIRARLWNSTFVEDYRNVDQVLIRSRGTLFIDPALNIEQDKTDDDMADAITTAQPDIKIAEPPGIPLWIIIVAAIGGVLLLVILVIVLWKLGFFKRKRPEDMDMIQADFKKRKGKGAYDDDDM</sequence>
<comment type="similarity">
    <text evidence="2 13">Belongs to the integrin alpha chain family.</text>
</comment>
<dbReference type="Pfam" id="PF20806">
    <property type="entry name" value="Integrin_A_Ig_3"/>
    <property type="match status" value="1"/>
</dbReference>
<dbReference type="InterPro" id="IPR000413">
    <property type="entry name" value="Integrin_alpha"/>
</dbReference>
<keyword evidence="7 13" id="KW-1133">Transmembrane helix</keyword>
<dbReference type="PANTHER" id="PTHR23220:SF122">
    <property type="entry name" value="INTEGRIN ALPHA-PS1"/>
    <property type="match status" value="1"/>
</dbReference>
<dbReference type="EMBL" id="CAIIXF020000007">
    <property type="protein sequence ID" value="CAH1788995.1"/>
    <property type="molecule type" value="Genomic_DNA"/>
</dbReference>
<evidence type="ECO:0000256" key="10">
    <source>
        <dbReference type="ARBA" id="ARBA00023170"/>
    </source>
</evidence>
<evidence type="ECO:0008006" key="19">
    <source>
        <dbReference type="Google" id="ProtNLM"/>
    </source>
</evidence>
<dbReference type="GO" id="GO:0005178">
    <property type="term" value="F:integrin binding"/>
    <property type="evidence" value="ECO:0007669"/>
    <property type="project" value="TreeGrafter"/>
</dbReference>
<dbReference type="Pfam" id="PF00357">
    <property type="entry name" value="Integrin_alpha"/>
    <property type="match status" value="1"/>
</dbReference>
<dbReference type="GO" id="GO:0033627">
    <property type="term" value="P:cell adhesion mediated by integrin"/>
    <property type="evidence" value="ECO:0007669"/>
    <property type="project" value="TreeGrafter"/>
</dbReference>
<feature type="domain" description="Integrin alpha third immunoglobulin-like" evidence="16">
    <location>
        <begin position="793"/>
        <end position="1031"/>
    </location>
</feature>
<protein>
    <recommendedName>
        <fullName evidence="19">Integrin alpha-2 domain-containing protein</fullName>
    </recommendedName>
</protein>
<feature type="domain" description="Integrin alpha second immunoglobulin-like" evidence="15">
    <location>
        <begin position="640"/>
        <end position="784"/>
    </location>
</feature>
<dbReference type="InterPro" id="IPR018184">
    <property type="entry name" value="Integrin_alpha_C_CS"/>
</dbReference>
<gene>
    <name evidence="17" type="ORF">OFUS_LOCUS14434</name>
</gene>
<proteinExistence type="inferred from homology"/>
<feature type="repeat" description="FG-GAP" evidence="12">
    <location>
        <begin position="359"/>
        <end position="414"/>
    </location>
</feature>
<dbReference type="PROSITE" id="PS51470">
    <property type="entry name" value="FG_GAP"/>
    <property type="match status" value="4"/>
</dbReference>
<dbReference type="PRINTS" id="PR01185">
    <property type="entry name" value="INTEGRINA"/>
</dbReference>
<dbReference type="SMART" id="SM00191">
    <property type="entry name" value="Int_alpha"/>
    <property type="match status" value="5"/>
</dbReference>
<dbReference type="GO" id="GO:0007160">
    <property type="term" value="P:cell-matrix adhesion"/>
    <property type="evidence" value="ECO:0007669"/>
    <property type="project" value="TreeGrafter"/>
</dbReference>
<evidence type="ECO:0000256" key="1">
    <source>
        <dbReference type="ARBA" id="ARBA00004479"/>
    </source>
</evidence>
<reference evidence="17" key="1">
    <citation type="submission" date="2022-03" db="EMBL/GenBank/DDBJ databases">
        <authorList>
            <person name="Martin C."/>
        </authorList>
    </citation>
    <scope>NUCLEOTIDE SEQUENCE</scope>
</reference>
<dbReference type="Pfam" id="PF08441">
    <property type="entry name" value="Integrin_A_Ig_1"/>
    <property type="match status" value="1"/>
</dbReference>
<dbReference type="InterPro" id="IPR013517">
    <property type="entry name" value="FG-GAP"/>
</dbReference>
<evidence type="ECO:0000313" key="18">
    <source>
        <dbReference type="Proteomes" id="UP000749559"/>
    </source>
</evidence>
<dbReference type="Pfam" id="PF01839">
    <property type="entry name" value="FG-GAP"/>
    <property type="match status" value="2"/>
</dbReference>
<comment type="subcellular location">
    <subcellularLocation>
        <location evidence="1 13">Membrane</location>
        <topology evidence="1 13">Single-pass type I membrane protein</topology>
    </subcellularLocation>
</comment>
<feature type="repeat" description="FG-GAP" evidence="12">
    <location>
        <begin position="286"/>
        <end position="345"/>
    </location>
</feature>
<evidence type="ECO:0000256" key="3">
    <source>
        <dbReference type="ARBA" id="ARBA00022692"/>
    </source>
</evidence>
<evidence type="ECO:0000259" key="15">
    <source>
        <dbReference type="Pfam" id="PF20805"/>
    </source>
</evidence>
<feature type="repeat" description="FG-GAP" evidence="12">
    <location>
        <begin position="418"/>
        <end position="482"/>
    </location>
</feature>
<evidence type="ECO:0000256" key="13">
    <source>
        <dbReference type="RuleBase" id="RU003762"/>
    </source>
</evidence>
<keyword evidence="18" id="KW-1185">Reference proteome</keyword>
<dbReference type="GO" id="GO:0098609">
    <property type="term" value="P:cell-cell adhesion"/>
    <property type="evidence" value="ECO:0007669"/>
    <property type="project" value="TreeGrafter"/>
</dbReference>
<keyword evidence="3 13" id="KW-0812">Transmembrane</keyword>
<evidence type="ECO:0000256" key="4">
    <source>
        <dbReference type="ARBA" id="ARBA00022729"/>
    </source>
</evidence>
<evidence type="ECO:0000256" key="5">
    <source>
        <dbReference type="ARBA" id="ARBA00022737"/>
    </source>
</evidence>
<dbReference type="InterPro" id="IPR048286">
    <property type="entry name" value="Integrin_alpha_Ig-like_3"/>
</dbReference>
<evidence type="ECO:0000256" key="6">
    <source>
        <dbReference type="ARBA" id="ARBA00022889"/>
    </source>
</evidence>
<evidence type="ECO:0000256" key="8">
    <source>
        <dbReference type="ARBA" id="ARBA00023037"/>
    </source>
</evidence>
<dbReference type="InterPro" id="IPR013649">
    <property type="entry name" value="Integrin_alpha_Ig-like_1"/>
</dbReference>
<keyword evidence="10 13" id="KW-0675">Receptor</keyword>
<feature type="repeat" description="FG-GAP" evidence="12">
    <location>
        <begin position="28"/>
        <end position="92"/>
    </location>
</feature>
<name>A0A8S4P424_OWEFU</name>
<dbReference type="SUPFAM" id="SSF69318">
    <property type="entry name" value="Integrin alpha N-terminal domain"/>
    <property type="match status" value="1"/>
</dbReference>
<evidence type="ECO:0000259" key="16">
    <source>
        <dbReference type="Pfam" id="PF20806"/>
    </source>
</evidence>
<dbReference type="Gene3D" id="2.130.10.130">
    <property type="entry name" value="Integrin alpha, N-terminal"/>
    <property type="match status" value="1"/>
</dbReference>
<dbReference type="InterPro" id="IPR032695">
    <property type="entry name" value="Integrin_dom_sf"/>
</dbReference>
<feature type="domain" description="Integrin alpha first immunoglubulin-like" evidence="14">
    <location>
        <begin position="467"/>
        <end position="638"/>
    </location>
</feature>